<protein>
    <recommendedName>
        <fullName evidence="2">Glycosyltransferase subfamily 4-like N-terminal domain-containing protein</fullName>
    </recommendedName>
</protein>
<evidence type="ECO:0008006" key="2">
    <source>
        <dbReference type="Google" id="ProtNLM"/>
    </source>
</evidence>
<accession>A0A382N2R3</accession>
<gene>
    <name evidence="1" type="ORF">METZ01_LOCUS307459</name>
</gene>
<dbReference type="AlphaFoldDB" id="A0A382N2R3"/>
<organism evidence="1">
    <name type="scientific">marine metagenome</name>
    <dbReference type="NCBI Taxonomy" id="408172"/>
    <lineage>
        <taxon>unclassified sequences</taxon>
        <taxon>metagenomes</taxon>
        <taxon>ecological metagenomes</taxon>
    </lineage>
</organism>
<dbReference type="Gene3D" id="3.40.50.2000">
    <property type="entry name" value="Glycogen Phosphorylase B"/>
    <property type="match status" value="1"/>
</dbReference>
<feature type="non-terminal residue" evidence="1">
    <location>
        <position position="100"/>
    </location>
</feature>
<sequence length="100" mass="11171">MKILHLCSYSLYSGPLPGVRGLGLAQRRAGHDVSVAWDTKRGAFNAFEEPAEPWFINLEIGPSLPLTLSAKSSPMEWFRDRHYLRALVLDGVDVVHTHLS</sequence>
<reference evidence="1" key="1">
    <citation type="submission" date="2018-05" db="EMBL/GenBank/DDBJ databases">
        <authorList>
            <person name="Lanie J.A."/>
            <person name="Ng W.-L."/>
            <person name="Kazmierczak K.M."/>
            <person name="Andrzejewski T.M."/>
            <person name="Davidsen T.M."/>
            <person name="Wayne K.J."/>
            <person name="Tettelin H."/>
            <person name="Glass J.I."/>
            <person name="Rusch D."/>
            <person name="Podicherti R."/>
            <person name="Tsui H.-C.T."/>
            <person name="Winkler M.E."/>
        </authorList>
    </citation>
    <scope>NUCLEOTIDE SEQUENCE</scope>
</reference>
<dbReference type="EMBL" id="UINC01097143">
    <property type="protein sequence ID" value="SVC54605.1"/>
    <property type="molecule type" value="Genomic_DNA"/>
</dbReference>
<proteinExistence type="predicted"/>
<evidence type="ECO:0000313" key="1">
    <source>
        <dbReference type="EMBL" id="SVC54605.1"/>
    </source>
</evidence>
<name>A0A382N2R3_9ZZZZ</name>